<dbReference type="RefSeq" id="WP_340271976.1">
    <property type="nucleotide sequence ID" value="NZ_JBAKIA010000001.1"/>
</dbReference>
<protein>
    <submittedName>
        <fullName evidence="10">ABC transporter permease</fullName>
    </submittedName>
</protein>
<evidence type="ECO:0000256" key="4">
    <source>
        <dbReference type="ARBA" id="ARBA00022692"/>
    </source>
</evidence>
<feature type="region of interest" description="Disordered" evidence="8">
    <location>
        <begin position="1"/>
        <end position="21"/>
    </location>
</feature>
<dbReference type="PROSITE" id="PS50928">
    <property type="entry name" value="ABC_TM1"/>
    <property type="match status" value="1"/>
</dbReference>
<keyword evidence="4 7" id="KW-0812">Transmembrane</keyword>
<proteinExistence type="inferred from homology"/>
<feature type="transmembrane region" description="Helical" evidence="7">
    <location>
        <begin position="42"/>
        <end position="59"/>
    </location>
</feature>
<feature type="transmembrane region" description="Helical" evidence="7">
    <location>
        <begin position="107"/>
        <end position="126"/>
    </location>
</feature>
<evidence type="ECO:0000256" key="8">
    <source>
        <dbReference type="SAM" id="MobiDB-lite"/>
    </source>
</evidence>
<feature type="domain" description="ABC transmembrane type-1" evidence="9">
    <location>
        <begin position="97"/>
        <end position="277"/>
    </location>
</feature>
<evidence type="ECO:0000256" key="7">
    <source>
        <dbReference type="RuleBase" id="RU363032"/>
    </source>
</evidence>
<evidence type="ECO:0000259" key="9">
    <source>
        <dbReference type="PROSITE" id="PS50928"/>
    </source>
</evidence>
<feature type="transmembrane region" description="Helical" evidence="7">
    <location>
        <begin position="226"/>
        <end position="247"/>
    </location>
</feature>
<evidence type="ECO:0000256" key="5">
    <source>
        <dbReference type="ARBA" id="ARBA00022989"/>
    </source>
</evidence>
<dbReference type="SUPFAM" id="SSF161098">
    <property type="entry name" value="MetI-like"/>
    <property type="match status" value="1"/>
</dbReference>
<evidence type="ECO:0000256" key="2">
    <source>
        <dbReference type="ARBA" id="ARBA00022448"/>
    </source>
</evidence>
<comment type="similarity">
    <text evidence="7">Belongs to the binding-protein-dependent transport system permease family.</text>
</comment>
<sequence length="290" mass="31322">MSEVSPIISGETGYPPASRSASRKTLLSDGVKTRLGSSLESLGYTLAGMALLLAVWWVGGRMVEASEDLYAFADFAPAPTLVRLTDMIQTGEAFQITVPSLYRVASGLFWAIALGVPVGIMVGAIASFRKLTNVPFQFLRMISPLSWMPIAVMAFATWEGAIVFLITVAAIWPVLFSTASGLRRIDPSWFKVARNLGARPWHMLFVIILPAISQDILSGIRLALGVAWIILVPAEYLGVTSGLGYAINDARDTLEYDRLAATVVIIGVIGFSLDSLLQLAIAKLSWLRSS</sequence>
<keyword evidence="3" id="KW-1003">Cell membrane</keyword>
<feature type="transmembrane region" description="Helical" evidence="7">
    <location>
        <begin position="203"/>
        <end position="220"/>
    </location>
</feature>
<evidence type="ECO:0000313" key="11">
    <source>
        <dbReference type="Proteomes" id="UP001385499"/>
    </source>
</evidence>
<comment type="subcellular location">
    <subcellularLocation>
        <location evidence="1 7">Cell membrane</location>
        <topology evidence="1 7">Multi-pass membrane protein</topology>
    </subcellularLocation>
</comment>
<accession>A0ABU8TF05</accession>
<gene>
    <name evidence="10" type="ORF">V6575_00290</name>
</gene>
<name>A0ABU8TF05_9HYPH</name>
<keyword evidence="2 7" id="KW-0813">Transport</keyword>
<evidence type="ECO:0000256" key="6">
    <source>
        <dbReference type="ARBA" id="ARBA00023136"/>
    </source>
</evidence>
<dbReference type="InterPro" id="IPR035906">
    <property type="entry name" value="MetI-like_sf"/>
</dbReference>
<evidence type="ECO:0000256" key="3">
    <source>
        <dbReference type="ARBA" id="ARBA00022475"/>
    </source>
</evidence>
<keyword evidence="6 7" id="KW-0472">Membrane</keyword>
<organism evidence="10 11">
    <name type="scientific">Roseibium algae</name>
    <dbReference type="NCBI Taxonomy" id="3123038"/>
    <lineage>
        <taxon>Bacteria</taxon>
        <taxon>Pseudomonadati</taxon>
        <taxon>Pseudomonadota</taxon>
        <taxon>Alphaproteobacteria</taxon>
        <taxon>Hyphomicrobiales</taxon>
        <taxon>Stappiaceae</taxon>
        <taxon>Roseibium</taxon>
    </lineage>
</organism>
<dbReference type="PANTHER" id="PTHR30151">
    <property type="entry name" value="ALKANE SULFONATE ABC TRANSPORTER-RELATED, MEMBRANE SUBUNIT"/>
    <property type="match status" value="1"/>
</dbReference>
<dbReference type="PANTHER" id="PTHR30151:SF25">
    <property type="entry name" value="TAURINE TRANSPORT SYSTEM PERMEASE PROTEIN TAUC"/>
    <property type="match status" value="1"/>
</dbReference>
<feature type="transmembrane region" description="Helical" evidence="7">
    <location>
        <begin position="162"/>
        <end position="182"/>
    </location>
</feature>
<keyword evidence="11" id="KW-1185">Reference proteome</keyword>
<feature type="transmembrane region" description="Helical" evidence="7">
    <location>
        <begin position="259"/>
        <end position="281"/>
    </location>
</feature>
<dbReference type="Proteomes" id="UP001385499">
    <property type="component" value="Unassembled WGS sequence"/>
</dbReference>
<dbReference type="Pfam" id="PF00528">
    <property type="entry name" value="BPD_transp_1"/>
    <property type="match status" value="1"/>
</dbReference>
<keyword evidence="5 7" id="KW-1133">Transmembrane helix</keyword>
<dbReference type="InterPro" id="IPR000515">
    <property type="entry name" value="MetI-like"/>
</dbReference>
<evidence type="ECO:0000256" key="1">
    <source>
        <dbReference type="ARBA" id="ARBA00004651"/>
    </source>
</evidence>
<comment type="caution">
    <text evidence="10">The sequence shown here is derived from an EMBL/GenBank/DDBJ whole genome shotgun (WGS) entry which is preliminary data.</text>
</comment>
<reference evidence="10 11" key="1">
    <citation type="submission" date="2024-02" db="EMBL/GenBank/DDBJ databases">
        <title>Roseibium algae sp. nov., isolated from marine alga (Grateloupia sp.), showing potential in myo-inositol conversion.</title>
        <authorList>
            <person name="Wang Y."/>
        </authorList>
    </citation>
    <scope>NUCLEOTIDE SEQUENCE [LARGE SCALE GENOMIC DNA]</scope>
    <source>
        <strain evidence="10 11">H3510</strain>
    </source>
</reference>
<dbReference type="CDD" id="cd06261">
    <property type="entry name" value="TM_PBP2"/>
    <property type="match status" value="1"/>
</dbReference>
<dbReference type="EMBL" id="JBAKIA010000001">
    <property type="protein sequence ID" value="MEJ8472512.1"/>
    <property type="molecule type" value="Genomic_DNA"/>
</dbReference>
<evidence type="ECO:0000313" key="10">
    <source>
        <dbReference type="EMBL" id="MEJ8472512.1"/>
    </source>
</evidence>
<dbReference type="Gene3D" id="1.10.3720.10">
    <property type="entry name" value="MetI-like"/>
    <property type="match status" value="1"/>
</dbReference>